<dbReference type="STRING" id="1227498.C492_15321"/>
<dbReference type="EMBL" id="AOIA01000128">
    <property type="protein sequence ID" value="ELY55657.1"/>
    <property type="molecule type" value="Genomic_DNA"/>
</dbReference>
<gene>
    <name evidence="2" type="ORF">C492_15321</name>
</gene>
<evidence type="ECO:0000259" key="1">
    <source>
        <dbReference type="Pfam" id="PF18551"/>
    </source>
</evidence>
<organism evidence="2 3">
    <name type="scientific">Natronococcus jeotgali DSM 18795</name>
    <dbReference type="NCBI Taxonomy" id="1227498"/>
    <lineage>
        <taxon>Archaea</taxon>
        <taxon>Methanobacteriati</taxon>
        <taxon>Methanobacteriota</taxon>
        <taxon>Stenosarchaea group</taxon>
        <taxon>Halobacteria</taxon>
        <taxon>Halobacteriales</taxon>
        <taxon>Natrialbaceae</taxon>
        <taxon>Natronococcus</taxon>
    </lineage>
</organism>
<keyword evidence="3" id="KW-1185">Reference proteome</keyword>
<sequence>MSYSTAGQYLDDTDDAPVTVLERFATRGVLADEFISKVYSCPECTTEGLQYTTVCPACHDPHAVETEVIEHACGYVGPESEFDADDGYRCPDCDDELTSVDIEKQLRYVCKECSEQFQTPADRLWCRECAARMPPREATENVLYRYRLTRDGKQWLDRQKQARQQIVELFEERHLETTVDTTVATEDDATRAVHVLAEDSLMGERRVVAIHDTPALETVDPFCAFAEAADAHPVVITTSGAVEAAVATRATETELTVLALTEQGTLEAEYETVDEVRPPTDGLFQRLSAVLEIPGRR</sequence>
<evidence type="ECO:0000313" key="3">
    <source>
        <dbReference type="Proteomes" id="UP000011531"/>
    </source>
</evidence>
<feature type="domain" description="Thaumarchaeal output" evidence="1">
    <location>
        <begin position="3"/>
        <end position="148"/>
    </location>
</feature>
<dbReference type="AlphaFoldDB" id="L9X220"/>
<reference evidence="2 3" key="1">
    <citation type="journal article" date="2014" name="PLoS Genet.">
        <title>Phylogenetically driven sequencing of extremely halophilic archaea reveals strategies for static and dynamic osmo-response.</title>
        <authorList>
            <person name="Becker E.A."/>
            <person name="Seitzer P.M."/>
            <person name="Tritt A."/>
            <person name="Larsen D."/>
            <person name="Krusor M."/>
            <person name="Yao A.I."/>
            <person name="Wu D."/>
            <person name="Madern D."/>
            <person name="Eisen J.A."/>
            <person name="Darling A.E."/>
            <person name="Facciotti M.T."/>
        </authorList>
    </citation>
    <scope>NUCLEOTIDE SEQUENCE [LARGE SCALE GENOMIC DNA]</scope>
    <source>
        <strain evidence="2 3">DSM 18795</strain>
    </source>
</reference>
<dbReference type="Proteomes" id="UP000011531">
    <property type="component" value="Unassembled WGS sequence"/>
</dbReference>
<evidence type="ECO:0000313" key="2">
    <source>
        <dbReference type="EMBL" id="ELY55657.1"/>
    </source>
</evidence>
<comment type="caution">
    <text evidence="2">The sequence shown here is derived from an EMBL/GenBank/DDBJ whole genome shotgun (WGS) entry which is preliminary data.</text>
</comment>
<accession>L9X220</accession>
<dbReference type="InterPro" id="IPR040572">
    <property type="entry name" value="TackOD1"/>
</dbReference>
<name>L9X220_9EURY</name>
<protein>
    <recommendedName>
        <fullName evidence="1">Thaumarchaeal output domain-containing protein</fullName>
    </recommendedName>
</protein>
<proteinExistence type="predicted"/>
<dbReference type="Pfam" id="PF18551">
    <property type="entry name" value="TackOD1"/>
    <property type="match status" value="1"/>
</dbReference>